<evidence type="ECO:0000259" key="5">
    <source>
        <dbReference type="Pfam" id="PF04539"/>
    </source>
</evidence>
<dbReference type="PANTHER" id="PTHR30385">
    <property type="entry name" value="SIGMA FACTOR F FLAGELLAR"/>
    <property type="match status" value="1"/>
</dbReference>
<dbReference type="SUPFAM" id="SSF88659">
    <property type="entry name" value="Sigma3 and sigma4 domains of RNA polymerase sigma factors"/>
    <property type="match status" value="2"/>
</dbReference>
<organism evidence="8 9">
    <name type="scientific">Nocardioides anomalus</name>
    <dbReference type="NCBI Taxonomy" id="2712223"/>
    <lineage>
        <taxon>Bacteria</taxon>
        <taxon>Bacillati</taxon>
        <taxon>Actinomycetota</taxon>
        <taxon>Actinomycetes</taxon>
        <taxon>Propionibacteriales</taxon>
        <taxon>Nocardioidaceae</taxon>
        <taxon>Nocardioides</taxon>
    </lineage>
</organism>
<feature type="domain" description="RNA polymerase sigma-70 region 3" evidence="5">
    <location>
        <begin position="134"/>
        <end position="191"/>
    </location>
</feature>
<dbReference type="Gene3D" id="1.20.140.160">
    <property type="match status" value="1"/>
</dbReference>
<dbReference type="PANTHER" id="PTHR30385:SF4">
    <property type="entry name" value="RNA POLYMERASE SIGMA-E FACTOR"/>
    <property type="match status" value="1"/>
</dbReference>
<keyword evidence="9" id="KW-1185">Reference proteome</keyword>
<dbReference type="RefSeq" id="WP_165234203.1">
    <property type="nucleotide sequence ID" value="NZ_CP049257.1"/>
</dbReference>
<dbReference type="PRINTS" id="PR00046">
    <property type="entry name" value="SIGMA70FCT"/>
</dbReference>
<reference evidence="8 9" key="1">
    <citation type="submission" date="2020-02" db="EMBL/GenBank/DDBJ databases">
        <title>Full genome sequence of Nocardioides sp. R-3366.</title>
        <authorList>
            <person name="Im W.-T."/>
        </authorList>
    </citation>
    <scope>NUCLEOTIDE SEQUENCE [LARGE SCALE GENOMIC DNA]</scope>
    <source>
        <strain evidence="8 9">R-3366</strain>
    </source>
</reference>
<gene>
    <name evidence="8" type="ORF">G5V58_14815</name>
</gene>
<keyword evidence="4" id="KW-0804">Transcription</keyword>
<name>A0A6G6WF60_9ACTN</name>
<evidence type="ECO:0000313" key="9">
    <source>
        <dbReference type="Proteomes" id="UP000502996"/>
    </source>
</evidence>
<evidence type="ECO:0000256" key="3">
    <source>
        <dbReference type="ARBA" id="ARBA00023125"/>
    </source>
</evidence>
<sequence>MTISAIDEAPSRAVRREETARLLQEASELEGTARDQVIDQVIVLNIGVAHAIAHRYRNRSVPVEDLEQVACMALVRAAHKFDVSQERDFLTYAVPTISGEIKRHFRDQGWTIRPPRRVQEIQSKVIHAYHRGEEHGAPPSAERIAEQLDLPVQDVSEALQAEGCFRPVSLDVPVTEDGRPAIDQLASDEDGDERALEARLMLGPAVRHLSPRDRKILHMRFVEDKTQQEIGNELGVTQMQASRLLKRILDQLRTELGAGDAVAS</sequence>
<feature type="domain" description="RNA polymerase sigma-70 region 2" evidence="6">
    <location>
        <begin position="49"/>
        <end position="111"/>
    </location>
</feature>
<accession>A0A6G6WF60</accession>
<evidence type="ECO:0000259" key="7">
    <source>
        <dbReference type="Pfam" id="PF04545"/>
    </source>
</evidence>
<dbReference type="Pfam" id="PF04542">
    <property type="entry name" value="Sigma70_r2"/>
    <property type="match status" value="1"/>
</dbReference>
<dbReference type="KEGG" id="nano:G5V58_14815"/>
<dbReference type="GO" id="GO:0006352">
    <property type="term" value="P:DNA-templated transcription initiation"/>
    <property type="evidence" value="ECO:0007669"/>
    <property type="project" value="InterPro"/>
</dbReference>
<proteinExistence type="predicted"/>
<dbReference type="Proteomes" id="UP000502996">
    <property type="component" value="Chromosome"/>
</dbReference>
<evidence type="ECO:0000259" key="6">
    <source>
        <dbReference type="Pfam" id="PF04542"/>
    </source>
</evidence>
<dbReference type="InterPro" id="IPR007627">
    <property type="entry name" value="RNA_pol_sigma70_r2"/>
</dbReference>
<dbReference type="InterPro" id="IPR000943">
    <property type="entry name" value="RNA_pol_sigma70"/>
</dbReference>
<evidence type="ECO:0000256" key="4">
    <source>
        <dbReference type="ARBA" id="ARBA00023163"/>
    </source>
</evidence>
<dbReference type="Pfam" id="PF04539">
    <property type="entry name" value="Sigma70_r3"/>
    <property type="match status" value="1"/>
</dbReference>
<dbReference type="InterPro" id="IPR014284">
    <property type="entry name" value="RNA_pol_sigma-70_dom"/>
</dbReference>
<dbReference type="Gene3D" id="1.20.120.1810">
    <property type="match status" value="1"/>
</dbReference>
<keyword evidence="1" id="KW-0805">Transcription regulation</keyword>
<dbReference type="Pfam" id="PF04545">
    <property type="entry name" value="Sigma70_r4"/>
    <property type="match status" value="1"/>
</dbReference>
<dbReference type="GO" id="GO:0016987">
    <property type="term" value="F:sigma factor activity"/>
    <property type="evidence" value="ECO:0007669"/>
    <property type="project" value="UniProtKB-KW"/>
</dbReference>
<protein>
    <submittedName>
        <fullName evidence="8">Sigma-70 family RNA polymerase sigma factor</fullName>
    </submittedName>
</protein>
<dbReference type="InterPro" id="IPR013324">
    <property type="entry name" value="RNA_pol_sigma_r3/r4-like"/>
</dbReference>
<dbReference type="EMBL" id="CP049257">
    <property type="protein sequence ID" value="QIG43872.1"/>
    <property type="molecule type" value="Genomic_DNA"/>
</dbReference>
<dbReference type="SUPFAM" id="SSF88946">
    <property type="entry name" value="Sigma2 domain of RNA polymerase sigma factors"/>
    <property type="match status" value="1"/>
</dbReference>
<evidence type="ECO:0000313" key="8">
    <source>
        <dbReference type="EMBL" id="QIG43872.1"/>
    </source>
</evidence>
<dbReference type="InterPro" id="IPR007630">
    <property type="entry name" value="RNA_pol_sigma70_r4"/>
</dbReference>
<dbReference type="NCBIfam" id="TIGR02937">
    <property type="entry name" value="sigma70-ECF"/>
    <property type="match status" value="1"/>
</dbReference>
<dbReference type="GO" id="GO:0003677">
    <property type="term" value="F:DNA binding"/>
    <property type="evidence" value="ECO:0007669"/>
    <property type="project" value="UniProtKB-KW"/>
</dbReference>
<feature type="domain" description="RNA polymerase sigma-70 region 4" evidence="7">
    <location>
        <begin position="207"/>
        <end position="253"/>
    </location>
</feature>
<dbReference type="InterPro" id="IPR013325">
    <property type="entry name" value="RNA_pol_sigma_r2"/>
</dbReference>
<dbReference type="AlphaFoldDB" id="A0A6G6WF60"/>
<keyword evidence="2" id="KW-0731">Sigma factor</keyword>
<evidence type="ECO:0000256" key="1">
    <source>
        <dbReference type="ARBA" id="ARBA00023015"/>
    </source>
</evidence>
<dbReference type="CDD" id="cd06171">
    <property type="entry name" value="Sigma70_r4"/>
    <property type="match status" value="1"/>
</dbReference>
<dbReference type="InterPro" id="IPR007624">
    <property type="entry name" value="RNA_pol_sigma70_r3"/>
</dbReference>
<evidence type="ECO:0000256" key="2">
    <source>
        <dbReference type="ARBA" id="ARBA00023082"/>
    </source>
</evidence>
<keyword evidence="3" id="KW-0238">DNA-binding</keyword>